<evidence type="ECO:0000313" key="2">
    <source>
        <dbReference type="Proteomes" id="UP001302745"/>
    </source>
</evidence>
<protein>
    <recommendedName>
        <fullName evidence="3">Fungal N-terminal domain-containing protein</fullName>
    </recommendedName>
</protein>
<dbReference type="AlphaFoldDB" id="A0AAN6VET2"/>
<name>A0AAN6VET2_9PEZI</name>
<dbReference type="EMBL" id="MU857252">
    <property type="protein sequence ID" value="KAK4148816.1"/>
    <property type="molecule type" value="Genomic_DNA"/>
</dbReference>
<evidence type="ECO:0008006" key="3">
    <source>
        <dbReference type="Google" id="ProtNLM"/>
    </source>
</evidence>
<gene>
    <name evidence="1" type="ORF">C8A00DRAFT_19412</name>
</gene>
<dbReference type="Proteomes" id="UP001302745">
    <property type="component" value="Unassembled WGS sequence"/>
</dbReference>
<sequence length="130" mass="14442">MERPQMLTIARPIEYLLSGISSTLAIITRFIRSVRVAHADLVAVTRDLSDLRLTLELLRDEPDIPLLLQAQMLLVLESCGNVLIHIDTILARCSEPAKWIESGRTETSSCRSSLATFREALALALEVSNL</sequence>
<evidence type="ECO:0000313" key="1">
    <source>
        <dbReference type="EMBL" id="KAK4148816.1"/>
    </source>
</evidence>
<organism evidence="1 2">
    <name type="scientific">Chaetomidium leptoderma</name>
    <dbReference type="NCBI Taxonomy" id="669021"/>
    <lineage>
        <taxon>Eukaryota</taxon>
        <taxon>Fungi</taxon>
        <taxon>Dikarya</taxon>
        <taxon>Ascomycota</taxon>
        <taxon>Pezizomycotina</taxon>
        <taxon>Sordariomycetes</taxon>
        <taxon>Sordariomycetidae</taxon>
        <taxon>Sordariales</taxon>
        <taxon>Chaetomiaceae</taxon>
        <taxon>Chaetomidium</taxon>
    </lineage>
</organism>
<accession>A0AAN6VET2</accession>
<proteinExistence type="predicted"/>
<reference evidence="1" key="1">
    <citation type="journal article" date="2023" name="Mol. Phylogenet. Evol.">
        <title>Genome-scale phylogeny and comparative genomics of the fungal order Sordariales.</title>
        <authorList>
            <person name="Hensen N."/>
            <person name="Bonometti L."/>
            <person name="Westerberg I."/>
            <person name="Brannstrom I.O."/>
            <person name="Guillou S."/>
            <person name="Cros-Aarteil S."/>
            <person name="Calhoun S."/>
            <person name="Haridas S."/>
            <person name="Kuo A."/>
            <person name="Mondo S."/>
            <person name="Pangilinan J."/>
            <person name="Riley R."/>
            <person name="LaButti K."/>
            <person name="Andreopoulos B."/>
            <person name="Lipzen A."/>
            <person name="Chen C."/>
            <person name="Yan M."/>
            <person name="Daum C."/>
            <person name="Ng V."/>
            <person name="Clum A."/>
            <person name="Steindorff A."/>
            <person name="Ohm R.A."/>
            <person name="Martin F."/>
            <person name="Silar P."/>
            <person name="Natvig D.O."/>
            <person name="Lalanne C."/>
            <person name="Gautier V."/>
            <person name="Ament-Velasquez S.L."/>
            <person name="Kruys A."/>
            <person name="Hutchinson M.I."/>
            <person name="Powell A.J."/>
            <person name="Barry K."/>
            <person name="Miller A.N."/>
            <person name="Grigoriev I.V."/>
            <person name="Debuchy R."/>
            <person name="Gladieux P."/>
            <person name="Hiltunen Thoren M."/>
            <person name="Johannesson H."/>
        </authorList>
    </citation>
    <scope>NUCLEOTIDE SEQUENCE</scope>
    <source>
        <strain evidence="1">CBS 538.74</strain>
    </source>
</reference>
<reference evidence="1" key="2">
    <citation type="submission" date="2023-05" db="EMBL/GenBank/DDBJ databases">
        <authorList>
            <consortium name="Lawrence Berkeley National Laboratory"/>
            <person name="Steindorff A."/>
            <person name="Hensen N."/>
            <person name="Bonometti L."/>
            <person name="Westerberg I."/>
            <person name="Brannstrom I.O."/>
            <person name="Guillou S."/>
            <person name="Cros-Aarteil S."/>
            <person name="Calhoun S."/>
            <person name="Haridas S."/>
            <person name="Kuo A."/>
            <person name="Mondo S."/>
            <person name="Pangilinan J."/>
            <person name="Riley R."/>
            <person name="Labutti K."/>
            <person name="Andreopoulos B."/>
            <person name="Lipzen A."/>
            <person name="Chen C."/>
            <person name="Yanf M."/>
            <person name="Daum C."/>
            <person name="Ng V."/>
            <person name="Clum A."/>
            <person name="Ohm R."/>
            <person name="Martin F."/>
            <person name="Silar P."/>
            <person name="Natvig D."/>
            <person name="Lalanne C."/>
            <person name="Gautier V."/>
            <person name="Ament-Velasquez S.L."/>
            <person name="Kruys A."/>
            <person name="Hutchinson M.I."/>
            <person name="Powell A.J."/>
            <person name="Barry K."/>
            <person name="Miller A.N."/>
            <person name="Grigoriev I.V."/>
            <person name="Debuchy R."/>
            <person name="Gladieux P."/>
            <person name="Thoren M.H."/>
            <person name="Johannesson H."/>
        </authorList>
    </citation>
    <scope>NUCLEOTIDE SEQUENCE</scope>
    <source>
        <strain evidence="1">CBS 538.74</strain>
    </source>
</reference>
<keyword evidence="2" id="KW-1185">Reference proteome</keyword>
<comment type="caution">
    <text evidence="1">The sequence shown here is derived from an EMBL/GenBank/DDBJ whole genome shotgun (WGS) entry which is preliminary data.</text>
</comment>